<evidence type="ECO:0008006" key="3">
    <source>
        <dbReference type="Google" id="ProtNLM"/>
    </source>
</evidence>
<accession>A0ABP4FNQ8</accession>
<proteinExistence type="predicted"/>
<comment type="caution">
    <text evidence="1">The sequence shown here is derived from an EMBL/GenBank/DDBJ whole genome shotgun (WGS) entry which is preliminary data.</text>
</comment>
<dbReference type="Proteomes" id="UP001501371">
    <property type="component" value="Unassembled WGS sequence"/>
</dbReference>
<name>A0ABP4FNQ8_9ACTN</name>
<keyword evidence="2" id="KW-1185">Reference proteome</keyword>
<evidence type="ECO:0000313" key="1">
    <source>
        <dbReference type="EMBL" id="GAA1188733.1"/>
    </source>
</evidence>
<organism evidence="1 2">
    <name type="scientific">Streptomyces hebeiensis</name>
    <dbReference type="NCBI Taxonomy" id="229486"/>
    <lineage>
        <taxon>Bacteria</taxon>
        <taxon>Bacillati</taxon>
        <taxon>Actinomycetota</taxon>
        <taxon>Actinomycetes</taxon>
        <taxon>Kitasatosporales</taxon>
        <taxon>Streptomycetaceae</taxon>
        <taxon>Streptomyces</taxon>
    </lineage>
</organism>
<protein>
    <recommendedName>
        <fullName evidence="3">CopG family transcriptional regulator</fullName>
    </recommendedName>
</protein>
<dbReference type="EMBL" id="BAAAKV010000056">
    <property type="protein sequence ID" value="GAA1188733.1"/>
    <property type="molecule type" value="Genomic_DNA"/>
</dbReference>
<sequence length="99" mass="11058">MAALTGQKSYSWWDNAGMAIDHAPPDETTVKKSVTIPRSLAREVEARTGSRGFSRFVSDAVEHALALTKTREIVEAYEDEHGAFTPEEIEEARRAWHGE</sequence>
<gene>
    <name evidence="1" type="ORF">GCM10009654_52920</name>
</gene>
<reference evidence="2" key="1">
    <citation type="journal article" date="2019" name="Int. J. Syst. Evol. Microbiol.">
        <title>The Global Catalogue of Microorganisms (GCM) 10K type strain sequencing project: providing services to taxonomists for standard genome sequencing and annotation.</title>
        <authorList>
            <consortium name="The Broad Institute Genomics Platform"/>
            <consortium name="The Broad Institute Genome Sequencing Center for Infectious Disease"/>
            <person name="Wu L."/>
            <person name="Ma J."/>
        </authorList>
    </citation>
    <scope>NUCLEOTIDE SEQUENCE [LARGE SCALE GENOMIC DNA]</scope>
    <source>
        <strain evidence="2">JCM 12696</strain>
    </source>
</reference>
<evidence type="ECO:0000313" key="2">
    <source>
        <dbReference type="Proteomes" id="UP001501371"/>
    </source>
</evidence>